<evidence type="ECO:0008006" key="3">
    <source>
        <dbReference type="Google" id="ProtNLM"/>
    </source>
</evidence>
<dbReference type="InterPro" id="IPR011333">
    <property type="entry name" value="SKP1/BTB/POZ_sf"/>
</dbReference>
<dbReference type="GeneID" id="87923005"/>
<dbReference type="AlphaFoldDB" id="A0AAE1I8B4"/>
<dbReference type="PANTHER" id="PTHR47843">
    <property type="entry name" value="BTB DOMAIN-CONTAINING PROTEIN-RELATED"/>
    <property type="match status" value="1"/>
</dbReference>
<protein>
    <recommendedName>
        <fullName evidence="3">BTB domain-containing protein</fullName>
    </recommendedName>
</protein>
<dbReference type="Proteomes" id="UP001273209">
    <property type="component" value="Unassembled WGS sequence"/>
</dbReference>
<evidence type="ECO:0000313" key="2">
    <source>
        <dbReference type="Proteomes" id="UP001273209"/>
    </source>
</evidence>
<keyword evidence="2" id="KW-1185">Reference proteome</keyword>
<name>A0AAE1I8B4_9HYPO</name>
<reference evidence="1" key="1">
    <citation type="submission" date="2023-11" db="EMBL/GenBank/DDBJ databases">
        <title>The genome sequences of three competitors of mushroom-forming fungi.</title>
        <authorList>
            <person name="Beijen E."/>
            <person name="Ohm R.A."/>
        </authorList>
    </citation>
    <scope>NUCLEOTIDE SEQUENCE</scope>
    <source>
        <strain evidence="1">CBS 100526</strain>
    </source>
</reference>
<gene>
    <name evidence="1" type="ORF">Triagg1_8272</name>
</gene>
<dbReference type="EMBL" id="JAWRVG010000040">
    <property type="protein sequence ID" value="KAK4065963.1"/>
    <property type="molecule type" value="Genomic_DNA"/>
</dbReference>
<dbReference type="RefSeq" id="XP_062752682.1">
    <property type="nucleotide sequence ID" value="XM_062903100.1"/>
</dbReference>
<sequence length="275" mass="31168">MASLPYKSITASPPFTFLVGPEQKEHTIHSALVARQSKALNALVNGRMKEATERRAIWGEIDEETFIRFSQYVYTGNYDESEPKKRQADTLTPSQAEQNRAVFSEWNGLRLGVGGRVMRQQGGVKPPPISTKKDLLWNRFQKLHPLPSARAVSLSTNGPDDDYTDVFLCHARTYVFADYYGIEALQTMALHKLRQALTRFKLHANGCGDVTRLVEYCFNETTDKGEQTDPLRSLVCLYAACKVEELWKVAEFQDLMRTLPEFPTGLITAMLDRLD</sequence>
<accession>A0AAE1I8B4</accession>
<evidence type="ECO:0000313" key="1">
    <source>
        <dbReference type="EMBL" id="KAK4065963.1"/>
    </source>
</evidence>
<dbReference type="SUPFAM" id="SSF54695">
    <property type="entry name" value="POZ domain"/>
    <property type="match status" value="1"/>
</dbReference>
<comment type="caution">
    <text evidence="1">The sequence shown here is derived from an EMBL/GenBank/DDBJ whole genome shotgun (WGS) entry which is preliminary data.</text>
</comment>
<organism evidence="1 2">
    <name type="scientific">Trichoderma aggressivum f. europaeum</name>
    <dbReference type="NCBI Taxonomy" id="173218"/>
    <lineage>
        <taxon>Eukaryota</taxon>
        <taxon>Fungi</taxon>
        <taxon>Dikarya</taxon>
        <taxon>Ascomycota</taxon>
        <taxon>Pezizomycotina</taxon>
        <taxon>Sordariomycetes</taxon>
        <taxon>Hypocreomycetidae</taxon>
        <taxon>Hypocreales</taxon>
        <taxon>Hypocreaceae</taxon>
        <taxon>Trichoderma</taxon>
    </lineage>
</organism>
<proteinExistence type="predicted"/>
<dbReference type="Gene3D" id="3.30.710.10">
    <property type="entry name" value="Potassium Channel Kv1.1, Chain A"/>
    <property type="match status" value="1"/>
</dbReference>